<comment type="caution">
    <text evidence="2">The sequence shown here is derived from an EMBL/GenBank/DDBJ whole genome shotgun (WGS) entry which is preliminary data.</text>
</comment>
<reference evidence="2" key="1">
    <citation type="submission" date="2018-10" db="EMBL/GenBank/DDBJ databases">
        <authorList>
            <person name="Hariharan J."/>
            <person name="Choudoir M.J."/>
            <person name="Diebold P."/>
            <person name="Panke-Buisse K."/>
            <person name="Campbell A.N."/>
            <person name="Buckley D.H."/>
        </authorList>
    </citation>
    <scope>NUCLEOTIDE SEQUENCE</scope>
    <source>
        <strain evidence="2">Gb1</strain>
    </source>
</reference>
<organism evidence="2">
    <name type="scientific">Streptomyces sp. gb1(2016)</name>
    <dbReference type="NCBI Taxonomy" id="1828321"/>
    <lineage>
        <taxon>Bacteria</taxon>
        <taxon>Bacillati</taxon>
        <taxon>Actinomycetota</taxon>
        <taxon>Actinomycetes</taxon>
        <taxon>Kitasatosporales</taxon>
        <taxon>Streptomycetaceae</taxon>
        <taxon>Streptomyces</taxon>
    </lineage>
</organism>
<feature type="region of interest" description="Disordered" evidence="1">
    <location>
        <begin position="24"/>
        <end position="52"/>
    </location>
</feature>
<proteinExistence type="predicted"/>
<protein>
    <submittedName>
        <fullName evidence="2">Uncharacterized protein</fullName>
    </submittedName>
</protein>
<name>A0A652L8J1_9ACTN</name>
<sequence>MAWDEWKQIKNDVAAQRTDSMRLNQLAPAAGGGGVPDLASSPEKKQAAAKAINDDLEPDVERDGKHAAESVKAVVKELGARDGYGWDTSGALKKAHRTWEQQVKALLGRLASEKHALSKTGIDFRNDDIGIGSQLGPPSPIDDY</sequence>
<evidence type="ECO:0000256" key="1">
    <source>
        <dbReference type="SAM" id="MobiDB-lite"/>
    </source>
</evidence>
<dbReference type="EMBL" id="RDBM01000023">
    <property type="protein sequence ID" value="TXS32402.1"/>
    <property type="molecule type" value="Genomic_DNA"/>
</dbReference>
<dbReference type="AlphaFoldDB" id="A0A652L8J1"/>
<evidence type="ECO:0000313" key="2">
    <source>
        <dbReference type="EMBL" id="TXS32402.1"/>
    </source>
</evidence>
<accession>A0A652L8J1</accession>
<gene>
    <name evidence="2" type="ORF">EAO74_07015</name>
</gene>
<dbReference type="RefSeq" id="WP_147983054.1">
    <property type="nucleotide sequence ID" value="NZ_RDBM01000023.1"/>
</dbReference>